<evidence type="ECO:0000256" key="2">
    <source>
        <dbReference type="SAM" id="Phobius"/>
    </source>
</evidence>
<feature type="transmembrane region" description="Helical" evidence="2">
    <location>
        <begin position="145"/>
        <end position="168"/>
    </location>
</feature>
<feature type="region of interest" description="Disordered" evidence="1">
    <location>
        <begin position="237"/>
        <end position="265"/>
    </location>
</feature>
<organism evidence="3 4">
    <name type="scientific">Phytohabitans rumicis</name>
    <dbReference type="NCBI Taxonomy" id="1076125"/>
    <lineage>
        <taxon>Bacteria</taxon>
        <taxon>Bacillati</taxon>
        <taxon>Actinomycetota</taxon>
        <taxon>Actinomycetes</taxon>
        <taxon>Micromonosporales</taxon>
        <taxon>Micromonosporaceae</taxon>
    </lineage>
</organism>
<keyword evidence="4" id="KW-1185">Reference proteome</keyword>
<keyword evidence="2" id="KW-0472">Membrane</keyword>
<dbReference type="RefSeq" id="WP_173077420.1">
    <property type="nucleotide sequence ID" value="NZ_BAABJB010000009.1"/>
</dbReference>
<evidence type="ECO:0000313" key="4">
    <source>
        <dbReference type="Proteomes" id="UP000482960"/>
    </source>
</evidence>
<keyword evidence="2" id="KW-1133">Transmembrane helix</keyword>
<accession>A0A6V8KXX6</accession>
<feature type="compositionally biased region" description="Basic and acidic residues" evidence="1">
    <location>
        <begin position="237"/>
        <end position="249"/>
    </location>
</feature>
<feature type="compositionally biased region" description="Gly residues" evidence="1">
    <location>
        <begin position="64"/>
        <end position="87"/>
    </location>
</feature>
<keyword evidence="2" id="KW-0812">Transmembrane</keyword>
<protein>
    <submittedName>
        <fullName evidence="3">Uncharacterized protein</fullName>
    </submittedName>
</protein>
<dbReference type="AlphaFoldDB" id="A0A6V8KXX6"/>
<reference evidence="3 4" key="2">
    <citation type="submission" date="2020-03" db="EMBL/GenBank/DDBJ databases">
        <authorList>
            <person name="Ichikawa N."/>
            <person name="Kimura A."/>
            <person name="Kitahashi Y."/>
            <person name="Uohara A."/>
        </authorList>
    </citation>
    <scope>NUCLEOTIDE SEQUENCE [LARGE SCALE GENOMIC DNA]</scope>
    <source>
        <strain evidence="3 4">NBRC 108638</strain>
    </source>
</reference>
<feature type="region of interest" description="Disordered" evidence="1">
    <location>
        <begin position="53"/>
        <end position="96"/>
    </location>
</feature>
<reference evidence="3 4" key="1">
    <citation type="submission" date="2020-03" db="EMBL/GenBank/DDBJ databases">
        <title>Whole genome shotgun sequence of Phytohabitans rumicis NBRC 108638.</title>
        <authorList>
            <person name="Komaki H."/>
            <person name="Tamura T."/>
        </authorList>
    </citation>
    <scope>NUCLEOTIDE SEQUENCE [LARGE SCALE GENOMIC DNA]</scope>
    <source>
        <strain evidence="3 4">NBRC 108638</strain>
    </source>
</reference>
<gene>
    <name evidence="3" type="ORF">Prum_035950</name>
</gene>
<sequence length="265" mass="26929">MSESDLRDDWPASALQAADKAFAALTVDPAPLTLDCAALTAVGITGPGTAVSADAGTPASGTPGIAGSGDAGTSGSGTAGTADGGTIAGSSGASTSSGVDLGVLRGEVPLPALRDWLLAHPSAYAARDAVWRELIRRARQGKPEWVIAAVGMAVPALVAMAGTLAAGYRGEAADIDAEILTGFLEGLRSGVDPDRDAPHASLCYAAWRTGLEMSLAQQEYLIVDDIEHAVADELAKHPDLRAKNRDRQGRRNSPCHRVSPAAAAA</sequence>
<dbReference type="EMBL" id="BLPG01000001">
    <property type="protein sequence ID" value="GFJ89953.1"/>
    <property type="molecule type" value="Genomic_DNA"/>
</dbReference>
<comment type="caution">
    <text evidence="3">The sequence shown here is derived from an EMBL/GenBank/DDBJ whole genome shotgun (WGS) entry which is preliminary data.</text>
</comment>
<evidence type="ECO:0000256" key="1">
    <source>
        <dbReference type="SAM" id="MobiDB-lite"/>
    </source>
</evidence>
<evidence type="ECO:0000313" key="3">
    <source>
        <dbReference type="EMBL" id="GFJ89953.1"/>
    </source>
</evidence>
<name>A0A6V8KXX6_9ACTN</name>
<proteinExistence type="predicted"/>
<dbReference type="Proteomes" id="UP000482960">
    <property type="component" value="Unassembled WGS sequence"/>
</dbReference>